<keyword evidence="1" id="KW-0732">Signal</keyword>
<dbReference type="RefSeq" id="XP_025515854.1">
    <property type="nucleotide sequence ID" value="XM_025660076.1"/>
</dbReference>
<evidence type="ECO:0000313" key="2">
    <source>
        <dbReference type="EMBL" id="RAH57932.1"/>
    </source>
</evidence>
<organism evidence="2 3">
    <name type="scientific">Aspergillus piperis CBS 112811</name>
    <dbReference type="NCBI Taxonomy" id="1448313"/>
    <lineage>
        <taxon>Eukaryota</taxon>
        <taxon>Fungi</taxon>
        <taxon>Dikarya</taxon>
        <taxon>Ascomycota</taxon>
        <taxon>Pezizomycotina</taxon>
        <taxon>Eurotiomycetes</taxon>
        <taxon>Eurotiomycetidae</taxon>
        <taxon>Eurotiales</taxon>
        <taxon>Aspergillaceae</taxon>
        <taxon>Aspergillus</taxon>
        <taxon>Aspergillus subgen. Circumdati</taxon>
    </lineage>
</organism>
<protein>
    <submittedName>
        <fullName evidence="2">Uncharacterized protein</fullName>
    </submittedName>
</protein>
<reference evidence="2 3" key="1">
    <citation type="submission" date="2018-02" db="EMBL/GenBank/DDBJ databases">
        <title>The genomes of Aspergillus section Nigri reveals drivers in fungal speciation.</title>
        <authorList>
            <consortium name="DOE Joint Genome Institute"/>
            <person name="Vesth T.C."/>
            <person name="Nybo J."/>
            <person name="Theobald S."/>
            <person name="Brandl J."/>
            <person name="Frisvad J.C."/>
            <person name="Nielsen K.F."/>
            <person name="Lyhne E.K."/>
            <person name="Kogle M.E."/>
            <person name="Kuo A."/>
            <person name="Riley R."/>
            <person name="Clum A."/>
            <person name="Nolan M."/>
            <person name="Lipzen A."/>
            <person name="Salamov A."/>
            <person name="Henrissat B."/>
            <person name="Wiebenga A."/>
            <person name="De vries R.P."/>
            <person name="Grigoriev I.V."/>
            <person name="Mortensen U.H."/>
            <person name="Andersen M.R."/>
            <person name="Baker S.E."/>
        </authorList>
    </citation>
    <scope>NUCLEOTIDE SEQUENCE [LARGE SCALE GENOMIC DNA]</scope>
    <source>
        <strain evidence="2 3">CBS 112811</strain>
    </source>
</reference>
<dbReference type="AlphaFoldDB" id="A0A8G1R2E8"/>
<gene>
    <name evidence="2" type="ORF">BO85DRAFT_449047</name>
</gene>
<evidence type="ECO:0000256" key="1">
    <source>
        <dbReference type="SAM" id="SignalP"/>
    </source>
</evidence>
<feature type="signal peptide" evidence="1">
    <location>
        <begin position="1"/>
        <end position="18"/>
    </location>
</feature>
<proteinExistence type="predicted"/>
<feature type="chain" id="PRO_5034825399" evidence="1">
    <location>
        <begin position="19"/>
        <end position="71"/>
    </location>
</feature>
<name>A0A8G1R2E8_9EURO</name>
<keyword evidence="3" id="KW-1185">Reference proteome</keyword>
<accession>A0A8G1R2E8</accession>
<dbReference type="EMBL" id="KZ825061">
    <property type="protein sequence ID" value="RAH57932.1"/>
    <property type="molecule type" value="Genomic_DNA"/>
</dbReference>
<evidence type="ECO:0000313" key="3">
    <source>
        <dbReference type="Proteomes" id="UP000249526"/>
    </source>
</evidence>
<sequence length="71" mass="7780">MKFLTILSTALFVAFVAATPANEDMAKRQALTDGCQTQQASDCCLSCWDDYVNDHTFDTGSCCRGCGCQWN</sequence>
<dbReference type="Proteomes" id="UP000249526">
    <property type="component" value="Unassembled WGS sequence"/>
</dbReference>
<dbReference type="GeneID" id="37163478"/>